<sequence length="206" mass="22810">MDFAHNDQNIGVSIDYTLKNQQEMKDVSELQSSYKNIHDTTEASEHKKILLSLKRPQNLNEGTINEDASDTVQQNISQTVPDPDSTTSGIISSETEEAIDTLIADLGKLHIPAKPVTTVNPHELTASHNFLSDNQLPANISITEIVVRSDSKTPLARNRIPSKKFQFSYLTSFESSCDITCQALSNLIDEYIQGVTRGLLKSHANK</sequence>
<proteinExistence type="predicted"/>
<gene>
    <name evidence="2" type="ORF">R3W88_014808</name>
</gene>
<name>A0AAV9KSP8_9SOLN</name>
<dbReference type="AlphaFoldDB" id="A0AAV9KSP8"/>
<keyword evidence="3" id="KW-1185">Reference proteome</keyword>
<reference evidence="2 3" key="1">
    <citation type="submission" date="2023-10" db="EMBL/GenBank/DDBJ databases">
        <title>Genome-Wide Identification Analysis in wild type Solanum Pinnatisectum Reveals Some Genes Defensing Phytophthora Infestans.</title>
        <authorList>
            <person name="Sun C."/>
        </authorList>
    </citation>
    <scope>NUCLEOTIDE SEQUENCE [LARGE SCALE GENOMIC DNA]</scope>
    <source>
        <strain evidence="2">LQN</strain>
        <tissue evidence="2">Leaf</tissue>
    </source>
</reference>
<evidence type="ECO:0000256" key="1">
    <source>
        <dbReference type="SAM" id="MobiDB-lite"/>
    </source>
</evidence>
<feature type="compositionally biased region" description="Polar residues" evidence="1">
    <location>
        <begin position="70"/>
        <end position="80"/>
    </location>
</feature>
<protein>
    <submittedName>
        <fullName evidence="2">Uncharacterized protein</fullName>
    </submittedName>
</protein>
<evidence type="ECO:0000313" key="3">
    <source>
        <dbReference type="Proteomes" id="UP001311915"/>
    </source>
</evidence>
<comment type="caution">
    <text evidence="2">The sequence shown here is derived from an EMBL/GenBank/DDBJ whole genome shotgun (WGS) entry which is preliminary data.</text>
</comment>
<dbReference type="Proteomes" id="UP001311915">
    <property type="component" value="Unassembled WGS sequence"/>
</dbReference>
<dbReference type="EMBL" id="JAWPEI010000009">
    <property type="protein sequence ID" value="KAK4716470.1"/>
    <property type="molecule type" value="Genomic_DNA"/>
</dbReference>
<evidence type="ECO:0000313" key="2">
    <source>
        <dbReference type="EMBL" id="KAK4716470.1"/>
    </source>
</evidence>
<feature type="region of interest" description="Disordered" evidence="1">
    <location>
        <begin position="60"/>
        <end position="90"/>
    </location>
</feature>
<organism evidence="2 3">
    <name type="scientific">Solanum pinnatisectum</name>
    <name type="common">tansyleaf nightshade</name>
    <dbReference type="NCBI Taxonomy" id="50273"/>
    <lineage>
        <taxon>Eukaryota</taxon>
        <taxon>Viridiplantae</taxon>
        <taxon>Streptophyta</taxon>
        <taxon>Embryophyta</taxon>
        <taxon>Tracheophyta</taxon>
        <taxon>Spermatophyta</taxon>
        <taxon>Magnoliopsida</taxon>
        <taxon>eudicotyledons</taxon>
        <taxon>Gunneridae</taxon>
        <taxon>Pentapetalae</taxon>
        <taxon>asterids</taxon>
        <taxon>lamiids</taxon>
        <taxon>Solanales</taxon>
        <taxon>Solanaceae</taxon>
        <taxon>Solanoideae</taxon>
        <taxon>Solaneae</taxon>
        <taxon>Solanum</taxon>
    </lineage>
</organism>
<accession>A0AAV9KSP8</accession>